<dbReference type="EMBL" id="JBHRSZ010000001">
    <property type="protein sequence ID" value="MFC3149650.1"/>
    <property type="molecule type" value="Genomic_DNA"/>
</dbReference>
<feature type="transmembrane region" description="Helical" evidence="9">
    <location>
        <begin position="342"/>
        <end position="361"/>
    </location>
</feature>
<evidence type="ECO:0000256" key="4">
    <source>
        <dbReference type="ARBA" id="ARBA00022475"/>
    </source>
</evidence>
<evidence type="ECO:0000256" key="9">
    <source>
        <dbReference type="RuleBase" id="RU364070"/>
    </source>
</evidence>
<evidence type="ECO:0000256" key="3">
    <source>
        <dbReference type="ARBA" id="ARBA00022448"/>
    </source>
</evidence>
<dbReference type="SUPFAM" id="SSF82693">
    <property type="entry name" value="Multidrug efflux transporter AcrB pore domain, PN1, PN2, PC1 and PC2 subdomains"/>
    <property type="match status" value="3"/>
</dbReference>
<feature type="transmembrane region" description="Helical" evidence="9">
    <location>
        <begin position="893"/>
        <end position="915"/>
    </location>
</feature>
<feature type="transmembrane region" description="Helical" evidence="9">
    <location>
        <begin position="439"/>
        <end position="459"/>
    </location>
</feature>
<keyword evidence="8 9" id="KW-0472">Membrane</keyword>
<sequence length="1039" mass="112175">MFSQFFISRPKFAFVISIVISLAGLIAMNVLPIAEFPKISPPVIQVSASYPGADAKVVRETIAAPIEEEVNGVEDMLYMSSKSANDGSYTLTVTFEVGTDPDLAQINVQNRVNRANSTLPADVVKQGVAVDKKSTDMVLVVNLFSPNSTYDGLFLSNFTSINILNDLSRVNGVSDASILGENEYGMRIWLDPIKMASLGVTVTDLQGVISEQNVQVPAGQLGGAPSPADQQFQYTLSAKGRLSSVEEFESLVVKSRSDGSSVLMKDIARIELGSASYSWYGELNNKPGVILAVYQSPDANALEVAEDVYELMEQLSSRFPDDIEYDILYDTTRFIDTSIDEVVTALFQAVLLVILVVFIFLQDWRSTLVPAIAIPVSLVGTFAVMLALGFSINTVSLFGLILAVGIVVDDAIVVVENVRRHIEEGLDPVEATRISMKEVSGPVVATTLVLLAVFVPVSMMPGITGQMYNQFAVTISVAVIISSINALTLSPALCATLLKPHTDKVNAFFAAFNRSFDRITNSYNRLVKISIRKLFLVGITLVVVFVSIGGVMKVLPMGFIPNEDKGNFMVDIQLPAGAALNRTGEVMHQVTDAIKDEPGVSNVMTVSGFSILTGAVASNAGLAIVTLDHWDERTSPDLHQEAIVRKVQAKLSAISSANIRAFSTPAIPGLGSTSGLELVLSDLQGRDPQSLASAMRSFILEANQAPEIRFAFSSYTADIPQLFVDVDRVKAKNMEIPLSEVFMTLQAQLGSLYVNDFNKFGQVYRVMMQAEAEFRNDKDDLDKLHVRSSSGDMVPLSTLLTTSTLLGPDVINRYNMFDSATINIIPAPGYSTGDAMAAAERIAKNSLPDGYDAQWTGMAYQQIQAGNLAPILFGLALLFVYLFLVAQYESWSVPVSVVLAVPIAVLGAILMLLILKTPFDLYAQVGMVLLIGLATKNAILIVEFAKSKREDDKVSIEDAATEAATLRFRAVLMTALSFVLGILPLVFAVGAGAASRHSIGYTVFGGMAMATVIGTLLIPAFYVMLQSFREKVKGQPKEG</sequence>
<dbReference type="PRINTS" id="PR00702">
    <property type="entry name" value="ACRIFLAVINRP"/>
</dbReference>
<feature type="transmembrane region" description="Helical" evidence="9">
    <location>
        <begin position="398"/>
        <end position="418"/>
    </location>
</feature>
<comment type="similarity">
    <text evidence="2 9">Belongs to the resistance-nodulation-cell division (RND) (TC 2.A.6) family.</text>
</comment>
<keyword evidence="6 9" id="KW-0812">Transmembrane</keyword>
<dbReference type="Pfam" id="PF00873">
    <property type="entry name" value="ACR_tran"/>
    <property type="match status" value="1"/>
</dbReference>
<evidence type="ECO:0000256" key="2">
    <source>
        <dbReference type="ARBA" id="ARBA00010942"/>
    </source>
</evidence>
<name>A0ABV7HB85_9GAMM</name>
<feature type="transmembrane region" description="Helical" evidence="9">
    <location>
        <begin position="921"/>
        <end position="945"/>
    </location>
</feature>
<organism evidence="10 11">
    <name type="scientific">Litoribrevibacter euphylliae</name>
    <dbReference type="NCBI Taxonomy" id="1834034"/>
    <lineage>
        <taxon>Bacteria</taxon>
        <taxon>Pseudomonadati</taxon>
        <taxon>Pseudomonadota</taxon>
        <taxon>Gammaproteobacteria</taxon>
        <taxon>Oceanospirillales</taxon>
        <taxon>Oceanospirillaceae</taxon>
        <taxon>Litoribrevibacter</taxon>
    </lineage>
</organism>
<dbReference type="SUPFAM" id="SSF82714">
    <property type="entry name" value="Multidrug efflux transporter AcrB TolC docking domain, DN and DC subdomains"/>
    <property type="match status" value="2"/>
</dbReference>
<dbReference type="Gene3D" id="3.30.70.1320">
    <property type="entry name" value="Multidrug efflux transporter AcrB pore domain like"/>
    <property type="match status" value="1"/>
</dbReference>
<proteinExistence type="inferred from homology"/>
<evidence type="ECO:0000256" key="6">
    <source>
        <dbReference type="ARBA" id="ARBA00022692"/>
    </source>
</evidence>
<feature type="transmembrane region" description="Helical" evidence="9">
    <location>
        <begin position="534"/>
        <end position="555"/>
    </location>
</feature>
<dbReference type="Gene3D" id="3.30.2090.10">
    <property type="entry name" value="Multidrug efflux transporter AcrB TolC docking domain, DN and DC subdomains"/>
    <property type="match status" value="2"/>
</dbReference>
<feature type="transmembrane region" description="Helical" evidence="9">
    <location>
        <begin position="368"/>
        <end position="392"/>
    </location>
</feature>
<reference evidence="11" key="1">
    <citation type="journal article" date="2019" name="Int. J. Syst. Evol. Microbiol.">
        <title>The Global Catalogue of Microorganisms (GCM) 10K type strain sequencing project: providing services to taxonomists for standard genome sequencing and annotation.</title>
        <authorList>
            <consortium name="The Broad Institute Genomics Platform"/>
            <consortium name="The Broad Institute Genome Sequencing Center for Infectious Disease"/>
            <person name="Wu L."/>
            <person name="Ma J."/>
        </authorList>
    </citation>
    <scope>NUCLEOTIDE SEQUENCE [LARGE SCALE GENOMIC DNA]</scope>
    <source>
        <strain evidence="11">KCTC 52438</strain>
    </source>
</reference>
<keyword evidence="5 9" id="KW-0997">Cell inner membrane</keyword>
<accession>A0ABV7HB85</accession>
<gene>
    <name evidence="10" type="ORF">ACFOEK_01265</name>
</gene>
<keyword evidence="7 9" id="KW-1133">Transmembrane helix</keyword>
<protein>
    <recommendedName>
        <fullName evidence="9">Efflux pump membrane transporter</fullName>
    </recommendedName>
</protein>
<keyword evidence="11" id="KW-1185">Reference proteome</keyword>
<dbReference type="RefSeq" id="WP_386714974.1">
    <property type="nucleotide sequence ID" value="NZ_JBHRSZ010000001.1"/>
</dbReference>
<dbReference type="NCBIfam" id="NF000282">
    <property type="entry name" value="RND_permease_1"/>
    <property type="match status" value="1"/>
</dbReference>
<dbReference type="InterPro" id="IPR027463">
    <property type="entry name" value="AcrB_DN_DC_subdom"/>
</dbReference>
<feature type="transmembrane region" description="Helical" evidence="9">
    <location>
        <begin position="966"/>
        <end position="987"/>
    </location>
</feature>
<dbReference type="Gene3D" id="3.30.70.1430">
    <property type="entry name" value="Multidrug efflux transporter AcrB pore domain"/>
    <property type="match status" value="2"/>
</dbReference>
<feature type="transmembrane region" description="Helical" evidence="9">
    <location>
        <begin position="999"/>
        <end position="1025"/>
    </location>
</feature>
<dbReference type="InterPro" id="IPR001036">
    <property type="entry name" value="Acrflvin-R"/>
</dbReference>
<comment type="caution">
    <text evidence="10">The sequence shown here is derived from an EMBL/GenBank/DDBJ whole genome shotgun (WGS) entry which is preliminary data.</text>
</comment>
<dbReference type="SUPFAM" id="SSF82866">
    <property type="entry name" value="Multidrug efflux transporter AcrB transmembrane domain"/>
    <property type="match status" value="2"/>
</dbReference>
<evidence type="ECO:0000313" key="10">
    <source>
        <dbReference type="EMBL" id="MFC3149650.1"/>
    </source>
</evidence>
<keyword evidence="3 9" id="KW-0813">Transport</keyword>
<dbReference type="Gene3D" id="1.20.1640.10">
    <property type="entry name" value="Multidrug efflux transporter AcrB transmembrane domain"/>
    <property type="match status" value="2"/>
</dbReference>
<dbReference type="NCBIfam" id="TIGR00915">
    <property type="entry name" value="2A0602"/>
    <property type="match status" value="1"/>
</dbReference>
<dbReference type="InterPro" id="IPR004764">
    <property type="entry name" value="MdtF-like"/>
</dbReference>
<dbReference type="PANTHER" id="PTHR32063:SF76">
    <property type="entry name" value="EFFLUX PUMP MEMBRANE TRANSPORTER"/>
    <property type="match status" value="1"/>
</dbReference>
<feature type="transmembrane region" description="Helical" evidence="9">
    <location>
        <begin position="868"/>
        <end position="886"/>
    </location>
</feature>
<keyword evidence="4" id="KW-1003">Cell membrane</keyword>
<comment type="subcellular location">
    <subcellularLocation>
        <location evidence="1 9">Cell inner membrane</location>
        <topology evidence="1 9">Multi-pass membrane protein</topology>
    </subcellularLocation>
</comment>
<evidence type="ECO:0000313" key="11">
    <source>
        <dbReference type="Proteomes" id="UP001595476"/>
    </source>
</evidence>
<feature type="transmembrane region" description="Helical" evidence="9">
    <location>
        <begin position="471"/>
        <end position="498"/>
    </location>
</feature>
<dbReference type="Proteomes" id="UP001595476">
    <property type="component" value="Unassembled WGS sequence"/>
</dbReference>
<feature type="transmembrane region" description="Helical" evidence="9">
    <location>
        <begin position="12"/>
        <end position="34"/>
    </location>
</feature>
<dbReference type="Gene3D" id="3.30.70.1440">
    <property type="entry name" value="Multidrug efflux transporter AcrB pore domain"/>
    <property type="match status" value="1"/>
</dbReference>
<evidence type="ECO:0000256" key="8">
    <source>
        <dbReference type="ARBA" id="ARBA00023136"/>
    </source>
</evidence>
<evidence type="ECO:0000256" key="7">
    <source>
        <dbReference type="ARBA" id="ARBA00022989"/>
    </source>
</evidence>
<evidence type="ECO:0000256" key="1">
    <source>
        <dbReference type="ARBA" id="ARBA00004429"/>
    </source>
</evidence>
<evidence type="ECO:0000256" key="5">
    <source>
        <dbReference type="ARBA" id="ARBA00022519"/>
    </source>
</evidence>
<dbReference type="PANTHER" id="PTHR32063">
    <property type="match status" value="1"/>
</dbReference>